<dbReference type="AlphaFoldDB" id="A0A239Y0U9"/>
<dbReference type="EMBL" id="LT906470">
    <property type="protein sequence ID" value="SNV52300.1"/>
    <property type="molecule type" value="Genomic_DNA"/>
</dbReference>
<dbReference type="Proteomes" id="UP000214973">
    <property type="component" value="Chromosome 1"/>
</dbReference>
<keyword evidence="3" id="KW-1185">Reference proteome</keyword>
<proteinExistence type="predicted"/>
<gene>
    <name evidence="2" type="ORF">SAMEA44547418_00040</name>
</gene>
<feature type="transmembrane region" description="Helical" evidence="1">
    <location>
        <begin position="45"/>
        <end position="64"/>
    </location>
</feature>
<sequence>MFNLKQTIGKLVLTLIWLLNSYAIIELWACEGCFYKGYFELYEIILWYILLGNFIILPYLILYWRTLNPNKRQPKYIDTIKHFFNYSNEEMTATYVLKVVLHLIFRFLGLVWLTGVSVAVVAFLTGLLGFAFLIVIPFL</sequence>
<keyword evidence="1" id="KW-1133">Transmembrane helix</keyword>
<keyword evidence="1" id="KW-0472">Membrane</keyword>
<keyword evidence="1" id="KW-0812">Transmembrane</keyword>
<protein>
    <submittedName>
        <fullName evidence="2">Uncharacterized protein</fullName>
    </submittedName>
</protein>
<accession>A0A239Y0U9</accession>
<organism evidence="2 3">
    <name type="scientific">Veillonella rodentium</name>
    <dbReference type="NCBI Taxonomy" id="248315"/>
    <lineage>
        <taxon>Bacteria</taxon>
        <taxon>Bacillati</taxon>
        <taxon>Bacillota</taxon>
        <taxon>Negativicutes</taxon>
        <taxon>Veillonellales</taxon>
        <taxon>Veillonellaceae</taxon>
        <taxon>Veillonella</taxon>
    </lineage>
</organism>
<evidence type="ECO:0000313" key="3">
    <source>
        <dbReference type="Proteomes" id="UP000214973"/>
    </source>
</evidence>
<feature type="transmembrane region" description="Helical" evidence="1">
    <location>
        <begin position="119"/>
        <end position="138"/>
    </location>
</feature>
<evidence type="ECO:0000256" key="1">
    <source>
        <dbReference type="SAM" id="Phobius"/>
    </source>
</evidence>
<name>A0A239Y0U9_9FIRM</name>
<dbReference type="KEGG" id="vrm:44547418_00040"/>
<reference evidence="2 3" key="1">
    <citation type="submission" date="2017-06" db="EMBL/GenBank/DDBJ databases">
        <authorList>
            <consortium name="Pathogen Informatics"/>
        </authorList>
    </citation>
    <scope>NUCLEOTIDE SEQUENCE [LARGE SCALE GENOMIC DNA]</scope>
    <source>
        <strain evidence="2 3">NCTC12018</strain>
    </source>
</reference>
<evidence type="ECO:0000313" key="2">
    <source>
        <dbReference type="EMBL" id="SNV52300.1"/>
    </source>
</evidence>